<organism evidence="2 3">
    <name type="scientific">Micromonospora sediminicola</name>
    <dbReference type="NCBI Taxonomy" id="946078"/>
    <lineage>
        <taxon>Bacteria</taxon>
        <taxon>Bacillati</taxon>
        <taxon>Actinomycetota</taxon>
        <taxon>Actinomycetes</taxon>
        <taxon>Micromonosporales</taxon>
        <taxon>Micromonosporaceae</taxon>
        <taxon>Micromonospora</taxon>
    </lineage>
</organism>
<dbReference type="Proteomes" id="UP000199558">
    <property type="component" value="Unassembled WGS sequence"/>
</dbReference>
<keyword evidence="1" id="KW-0472">Membrane</keyword>
<proteinExistence type="predicted"/>
<reference evidence="3" key="1">
    <citation type="submission" date="2016-06" db="EMBL/GenBank/DDBJ databases">
        <authorList>
            <person name="Varghese N."/>
            <person name="Submissions Spin"/>
        </authorList>
    </citation>
    <scope>NUCLEOTIDE SEQUENCE [LARGE SCALE GENOMIC DNA]</scope>
    <source>
        <strain evidence="3">DSM 45794</strain>
    </source>
</reference>
<protein>
    <submittedName>
        <fullName evidence="2">Uncharacterized protein</fullName>
    </submittedName>
</protein>
<keyword evidence="1" id="KW-1133">Transmembrane helix</keyword>
<evidence type="ECO:0000313" key="3">
    <source>
        <dbReference type="Proteomes" id="UP000199558"/>
    </source>
</evidence>
<keyword evidence="1" id="KW-0812">Transmembrane</keyword>
<accession>A0A1A9BK78</accession>
<evidence type="ECO:0000256" key="1">
    <source>
        <dbReference type="SAM" id="Phobius"/>
    </source>
</evidence>
<dbReference type="STRING" id="946078.GA0070622_6416"/>
<sequence>MHTPTSGEQDLDLAPIDHIRATEAGTGRWRALTDWWRDNRAALFVRDNWPLGVAALLALAVTGGLLWLLWVVIAGLLAGLGAAATAVGDAAPALGGWITDGPITRSISDPVRAYLDAHTTGLPAGGRDAWIAWLVAVGVLYAAAVTGSTYGRIGWAAIGALTGTAAYLGAPAGAGPAAAGLTAVVWLTLSLLAYTATRRVSLGDVLDSLTDRRARRAAADTTY</sequence>
<keyword evidence="3" id="KW-1185">Reference proteome</keyword>
<feature type="transmembrane region" description="Helical" evidence="1">
    <location>
        <begin position="153"/>
        <end position="170"/>
    </location>
</feature>
<dbReference type="AlphaFoldDB" id="A0A1A9BK78"/>
<gene>
    <name evidence="2" type="ORF">GA0070622_6416</name>
</gene>
<dbReference type="RefSeq" id="WP_091584396.1">
    <property type="nucleotide sequence ID" value="NZ_FLRH01000005.1"/>
</dbReference>
<feature type="transmembrane region" description="Helical" evidence="1">
    <location>
        <begin position="49"/>
        <end position="73"/>
    </location>
</feature>
<evidence type="ECO:0000313" key="2">
    <source>
        <dbReference type="EMBL" id="SBT69292.1"/>
    </source>
</evidence>
<feature type="transmembrane region" description="Helical" evidence="1">
    <location>
        <begin position="176"/>
        <end position="194"/>
    </location>
</feature>
<feature type="transmembrane region" description="Helical" evidence="1">
    <location>
        <begin position="129"/>
        <end position="146"/>
    </location>
</feature>
<dbReference type="OrthoDB" id="3406099at2"/>
<name>A0A1A9BK78_9ACTN</name>
<dbReference type="EMBL" id="FLRH01000005">
    <property type="protein sequence ID" value="SBT69292.1"/>
    <property type="molecule type" value="Genomic_DNA"/>
</dbReference>